<dbReference type="SUPFAM" id="SSF69593">
    <property type="entry name" value="Glycerol-3-phosphate (1)-acyltransferase"/>
    <property type="match status" value="1"/>
</dbReference>
<evidence type="ECO:0000313" key="15">
    <source>
        <dbReference type="Proteomes" id="UP000681317"/>
    </source>
</evidence>
<evidence type="ECO:0000313" key="14">
    <source>
        <dbReference type="EMBL" id="BCT91728.1"/>
    </source>
</evidence>
<dbReference type="RefSeq" id="WP_213435836.1">
    <property type="nucleotide sequence ID" value="NZ_AP024545.1"/>
</dbReference>
<proteinExistence type="inferred from homology"/>
<keyword evidence="12" id="KW-0812">Transmembrane</keyword>
<dbReference type="GO" id="GO:0016746">
    <property type="term" value="F:acyltransferase activity"/>
    <property type="evidence" value="ECO:0007669"/>
    <property type="project" value="UniProtKB-KW"/>
</dbReference>
<dbReference type="PANTHER" id="PTHR10434:SF64">
    <property type="entry name" value="1-ACYL-SN-GLYCEROL-3-PHOSPHATE ACYLTRANSFERASE-RELATED"/>
    <property type="match status" value="1"/>
</dbReference>
<name>A0ABM7Q384_9GAMM</name>
<organism evidence="14 15">
    <name type="scientific">Noviluteimonas caseinilytica</name>
    <dbReference type="NCBI Taxonomy" id="2675101"/>
    <lineage>
        <taxon>Bacteria</taxon>
        <taxon>Pseudomonadati</taxon>
        <taxon>Pseudomonadota</taxon>
        <taxon>Gammaproteobacteria</taxon>
        <taxon>Lysobacterales</taxon>
        <taxon>Lysobacteraceae</taxon>
        <taxon>Noviluteimonas</taxon>
    </lineage>
</organism>
<evidence type="ECO:0000256" key="12">
    <source>
        <dbReference type="SAM" id="Phobius"/>
    </source>
</evidence>
<evidence type="ECO:0000256" key="7">
    <source>
        <dbReference type="ARBA" id="ARBA00022516"/>
    </source>
</evidence>
<dbReference type="PANTHER" id="PTHR10434">
    <property type="entry name" value="1-ACYL-SN-GLYCEROL-3-PHOSPHATE ACYLTRANSFERASE"/>
    <property type="match status" value="1"/>
</dbReference>
<evidence type="ECO:0000256" key="6">
    <source>
        <dbReference type="ARBA" id="ARBA00016139"/>
    </source>
</evidence>
<evidence type="ECO:0000256" key="9">
    <source>
        <dbReference type="ARBA" id="ARBA00023098"/>
    </source>
</evidence>
<dbReference type="CDD" id="cd07989">
    <property type="entry name" value="LPLAT_AGPAT-like"/>
    <property type="match status" value="1"/>
</dbReference>
<keyword evidence="12" id="KW-1133">Transmembrane helix</keyword>
<accession>A0ABM7Q384</accession>
<keyword evidence="7 11" id="KW-0444">Lipid biosynthesis</keyword>
<evidence type="ECO:0000256" key="10">
    <source>
        <dbReference type="ARBA" id="ARBA00023315"/>
    </source>
</evidence>
<dbReference type="InterPro" id="IPR004552">
    <property type="entry name" value="AGP_acyltrans"/>
</dbReference>
<keyword evidence="12" id="KW-0472">Membrane</keyword>
<evidence type="ECO:0000256" key="5">
    <source>
        <dbReference type="ARBA" id="ARBA00013211"/>
    </source>
</evidence>
<dbReference type="InterPro" id="IPR002123">
    <property type="entry name" value="Plipid/glycerol_acylTrfase"/>
</dbReference>
<protein>
    <recommendedName>
        <fullName evidence="6 11">1-acyl-sn-glycerol-3-phosphate acyltransferase</fullName>
        <ecNumber evidence="5 11">2.3.1.51</ecNumber>
    </recommendedName>
</protein>
<comment type="pathway">
    <text evidence="3">Lipid metabolism.</text>
</comment>
<reference evidence="14 15" key="1">
    <citation type="submission" date="2021-03" db="EMBL/GenBank/DDBJ databases">
        <title>Complete Genome Sequences of Two Lysobacter Strains Isolated from Sea Water (Lysobacter caseinilyticus) and Soil (Lysobacter helvus) in South Korea.</title>
        <authorList>
            <person name="Watanabe Y."/>
            <person name="Arakawa K."/>
        </authorList>
    </citation>
    <scope>NUCLEOTIDE SEQUENCE [LARGE SCALE GENOMIC DNA]</scope>
    <source>
        <strain evidence="14 15">KVB24</strain>
    </source>
</reference>
<dbReference type="Pfam" id="PF01553">
    <property type="entry name" value="Acyltransferase"/>
    <property type="match status" value="1"/>
</dbReference>
<sequence length="253" mass="26831">MAVVIRPTLPAFLPAAGWFALNALQLFALIVFTVAGIPVALLVALLRGPAPALRMARWYWAPLLLGGAGVDLVVEGTDRVAWDKPLVLVSNHASMMDIVVLFRAVPAPLRFMLKRELAMVPFVGWYARAMGMVFIDRGNARDARRKLGDAVDKLRDGATLVAFPEGTRSKDGHVGAFKGGAFQVAIEAGVPVVPVTITGSGAVLPPSGFRVRPGTIVVRFGDPIATEGMSVQARNALAQQARERVVSMANGGA</sequence>
<keyword evidence="11" id="KW-1208">Phospholipid metabolism</keyword>
<evidence type="ECO:0000256" key="2">
    <source>
        <dbReference type="ARBA" id="ARBA00004728"/>
    </source>
</evidence>
<comment type="catalytic activity">
    <reaction evidence="1 11">
        <text>a 1-acyl-sn-glycero-3-phosphate + an acyl-CoA = a 1,2-diacyl-sn-glycero-3-phosphate + CoA</text>
        <dbReference type="Rhea" id="RHEA:19709"/>
        <dbReference type="ChEBI" id="CHEBI:57287"/>
        <dbReference type="ChEBI" id="CHEBI:57970"/>
        <dbReference type="ChEBI" id="CHEBI:58342"/>
        <dbReference type="ChEBI" id="CHEBI:58608"/>
        <dbReference type="EC" id="2.3.1.51"/>
    </reaction>
</comment>
<dbReference type="EMBL" id="AP024545">
    <property type="protein sequence ID" value="BCT91728.1"/>
    <property type="molecule type" value="Genomic_DNA"/>
</dbReference>
<evidence type="ECO:0000256" key="11">
    <source>
        <dbReference type="RuleBase" id="RU361267"/>
    </source>
</evidence>
<keyword evidence="8 11" id="KW-0808">Transferase</keyword>
<dbReference type="SMART" id="SM00563">
    <property type="entry name" value="PlsC"/>
    <property type="match status" value="1"/>
</dbReference>
<comment type="similarity">
    <text evidence="4 11">Belongs to the 1-acyl-sn-glycerol-3-phosphate acyltransferase family.</text>
</comment>
<feature type="domain" description="Phospholipid/glycerol acyltransferase" evidence="13">
    <location>
        <begin position="86"/>
        <end position="200"/>
    </location>
</feature>
<dbReference type="Proteomes" id="UP000681317">
    <property type="component" value="Chromosome"/>
</dbReference>
<keyword evidence="11" id="KW-0594">Phospholipid biosynthesis</keyword>
<feature type="transmembrane region" description="Helical" evidence="12">
    <location>
        <begin position="23"/>
        <end position="46"/>
    </location>
</feature>
<evidence type="ECO:0000259" key="13">
    <source>
        <dbReference type="SMART" id="SM00563"/>
    </source>
</evidence>
<evidence type="ECO:0000256" key="1">
    <source>
        <dbReference type="ARBA" id="ARBA00001141"/>
    </source>
</evidence>
<evidence type="ECO:0000256" key="4">
    <source>
        <dbReference type="ARBA" id="ARBA00008655"/>
    </source>
</evidence>
<dbReference type="NCBIfam" id="TIGR00530">
    <property type="entry name" value="AGP_acyltrn"/>
    <property type="match status" value="1"/>
</dbReference>
<dbReference type="EC" id="2.3.1.51" evidence="5 11"/>
<evidence type="ECO:0000256" key="3">
    <source>
        <dbReference type="ARBA" id="ARBA00005189"/>
    </source>
</evidence>
<keyword evidence="10 11" id="KW-0012">Acyltransferase</keyword>
<evidence type="ECO:0000256" key="8">
    <source>
        <dbReference type="ARBA" id="ARBA00022679"/>
    </source>
</evidence>
<comment type="pathway">
    <text evidence="2">Phospholipid metabolism; CDP-diacylglycerol biosynthesis; CDP-diacylglycerol from sn-glycerol 3-phosphate: step 2/3.</text>
</comment>
<keyword evidence="9 11" id="KW-0443">Lipid metabolism</keyword>
<keyword evidence="15" id="KW-1185">Reference proteome</keyword>
<gene>
    <name evidence="14" type="primary">plsC</name>
    <name evidence="14" type="ORF">LYSCAS_07520</name>
</gene>
<comment type="domain">
    <text evidence="11">The HXXXXD motif is essential for acyltransferase activity and may constitute the binding site for the phosphate moiety of the glycerol-3-phosphate.</text>
</comment>